<comment type="caution">
    <text evidence="1">The sequence shown here is derived from an EMBL/GenBank/DDBJ whole genome shotgun (WGS) entry which is preliminary data.</text>
</comment>
<dbReference type="EMBL" id="CAVMJV010000107">
    <property type="protein sequence ID" value="CAK5100176.1"/>
    <property type="molecule type" value="Genomic_DNA"/>
</dbReference>
<dbReference type="Proteomes" id="UP001497535">
    <property type="component" value="Unassembled WGS sequence"/>
</dbReference>
<gene>
    <name evidence="1" type="ORF">MENTE1834_LOCUS42000</name>
</gene>
<organism evidence="1 2">
    <name type="scientific">Meloidogyne enterolobii</name>
    <name type="common">Root-knot nematode worm</name>
    <name type="synonym">Meloidogyne mayaguensis</name>
    <dbReference type="NCBI Taxonomy" id="390850"/>
    <lineage>
        <taxon>Eukaryota</taxon>
        <taxon>Metazoa</taxon>
        <taxon>Ecdysozoa</taxon>
        <taxon>Nematoda</taxon>
        <taxon>Chromadorea</taxon>
        <taxon>Rhabditida</taxon>
        <taxon>Tylenchina</taxon>
        <taxon>Tylenchomorpha</taxon>
        <taxon>Tylenchoidea</taxon>
        <taxon>Meloidogynidae</taxon>
        <taxon>Meloidogyninae</taxon>
        <taxon>Meloidogyne</taxon>
    </lineage>
</organism>
<evidence type="ECO:0000313" key="2">
    <source>
        <dbReference type="Proteomes" id="UP001497535"/>
    </source>
</evidence>
<proteinExistence type="predicted"/>
<sequence length="119" mass="13609">MWLFLLFMCFSYLNAVPHGGGGTSTPSSNANGLEDSIRQNYPQYANMPFNDLHLQELFKTLPNYPIRAPTISVDVSRIEDWFLQNNPNCANITFENGHLSEMLKIIREHPISKENFGNF</sequence>
<reference evidence="1" key="1">
    <citation type="submission" date="2023-11" db="EMBL/GenBank/DDBJ databases">
        <authorList>
            <person name="Poullet M."/>
        </authorList>
    </citation>
    <scope>NUCLEOTIDE SEQUENCE</scope>
    <source>
        <strain evidence="1">E1834</strain>
    </source>
</reference>
<accession>A0ACB1AQQ6</accession>
<protein>
    <submittedName>
        <fullName evidence="1">Uncharacterized protein</fullName>
    </submittedName>
</protein>
<keyword evidence="2" id="KW-1185">Reference proteome</keyword>
<name>A0ACB1AQQ6_MELEN</name>
<evidence type="ECO:0000313" key="1">
    <source>
        <dbReference type="EMBL" id="CAK5100176.1"/>
    </source>
</evidence>